<dbReference type="Proteomes" id="UP000789405">
    <property type="component" value="Unassembled WGS sequence"/>
</dbReference>
<dbReference type="InterPro" id="IPR029063">
    <property type="entry name" value="SAM-dependent_MTases_sf"/>
</dbReference>
<sequence length="284" mass="33028">AKIFPMNQKHKAANKKEFCAPIKDQSEIENLAFYEHQVYGHAFNGNIGAPVHEKLRNGAKVLEFGTGIWTIEVADEYPNSKFYAIDFTAKNSIENIKFINYDIHQKLPFPDNEFDYIFSRNKTSFFSKDIFQRCLFEVLRVLKPGGWLEVGLTFRNNEFVPGPALTRLDNAYALWHKRYGFNPDLILNLEDHLKMIGKTESISSQTLHFAVGNDHFGEFSYEIFLYHIRLLKEAFAPIMGISFEEYDHFVGEIENEMNERLGEIIYRHKKVLARKKDMGIIKDA</sequence>
<dbReference type="EMBL" id="CAJVPY010005248">
    <property type="protein sequence ID" value="CAG8638733.1"/>
    <property type="molecule type" value="Genomic_DNA"/>
</dbReference>
<comment type="caution">
    <text evidence="2">The sequence shown here is derived from an EMBL/GenBank/DDBJ whole genome shotgun (WGS) entry which is preliminary data.</text>
</comment>
<evidence type="ECO:0000313" key="2">
    <source>
        <dbReference type="EMBL" id="CAG8638733.1"/>
    </source>
</evidence>
<dbReference type="OrthoDB" id="2363476at2759"/>
<organism evidence="2 3">
    <name type="scientific">Dentiscutata erythropus</name>
    <dbReference type="NCBI Taxonomy" id="1348616"/>
    <lineage>
        <taxon>Eukaryota</taxon>
        <taxon>Fungi</taxon>
        <taxon>Fungi incertae sedis</taxon>
        <taxon>Mucoromycota</taxon>
        <taxon>Glomeromycotina</taxon>
        <taxon>Glomeromycetes</taxon>
        <taxon>Diversisporales</taxon>
        <taxon>Gigasporaceae</taxon>
        <taxon>Dentiscutata</taxon>
    </lineage>
</organism>
<proteinExistence type="predicted"/>
<dbReference type="Gene3D" id="3.40.50.150">
    <property type="entry name" value="Vaccinia Virus protein VP39"/>
    <property type="match status" value="1"/>
</dbReference>
<accession>A0A9N9DK47</accession>
<evidence type="ECO:0000259" key="1">
    <source>
        <dbReference type="Pfam" id="PF13649"/>
    </source>
</evidence>
<dbReference type="GO" id="GO:0008168">
    <property type="term" value="F:methyltransferase activity"/>
    <property type="evidence" value="ECO:0007669"/>
    <property type="project" value="TreeGrafter"/>
</dbReference>
<feature type="domain" description="Methyltransferase" evidence="1">
    <location>
        <begin position="65"/>
        <end position="146"/>
    </location>
</feature>
<dbReference type="Pfam" id="PF13649">
    <property type="entry name" value="Methyltransf_25"/>
    <property type="match status" value="1"/>
</dbReference>
<dbReference type="CDD" id="cd02440">
    <property type="entry name" value="AdoMet_MTases"/>
    <property type="match status" value="1"/>
</dbReference>
<protein>
    <submittedName>
        <fullName evidence="2">12549_t:CDS:1</fullName>
    </submittedName>
</protein>
<feature type="non-terminal residue" evidence="2">
    <location>
        <position position="284"/>
    </location>
</feature>
<gene>
    <name evidence="2" type="ORF">DERYTH_LOCUS9537</name>
</gene>
<reference evidence="2" key="1">
    <citation type="submission" date="2021-06" db="EMBL/GenBank/DDBJ databases">
        <authorList>
            <person name="Kallberg Y."/>
            <person name="Tangrot J."/>
            <person name="Rosling A."/>
        </authorList>
    </citation>
    <scope>NUCLEOTIDE SEQUENCE</scope>
    <source>
        <strain evidence="2">MA453B</strain>
    </source>
</reference>
<dbReference type="SUPFAM" id="SSF53335">
    <property type="entry name" value="S-adenosyl-L-methionine-dependent methyltransferases"/>
    <property type="match status" value="1"/>
</dbReference>
<name>A0A9N9DK47_9GLOM</name>
<keyword evidence="3" id="KW-1185">Reference proteome</keyword>
<dbReference type="InterPro" id="IPR041698">
    <property type="entry name" value="Methyltransf_25"/>
</dbReference>
<dbReference type="PANTHER" id="PTHR43591">
    <property type="entry name" value="METHYLTRANSFERASE"/>
    <property type="match status" value="1"/>
</dbReference>
<dbReference type="PANTHER" id="PTHR43591:SF105">
    <property type="entry name" value="METHYLTRANSFERASE DOMAIN-CONTAINING PROTEIN-RELATED"/>
    <property type="match status" value="1"/>
</dbReference>
<dbReference type="AlphaFoldDB" id="A0A9N9DK47"/>
<evidence type="ECO:0000313" key="3">
    <source>
        <dbReference type="Proteomes" id="UP000789405"/>
    </source>
</evidence>